<name>A0ABS3PUJ2_9FLAO</name>
<protein>
    <recommendedName>
        <fullName evidence="3">Lipoprotein</fullName>
    </recommendedName>
</protein>
<organism evidence="1 2">
    <name type="scientific">Capnocytophaga bilenii</name>
    <dbReference type="NCBI Taxonomy" id="2819369"/>
    <lineage>
        <taxon>Bacteria</taxon>
        <taxon>Pseudomonadati</taxon>
        <taxon>Bacteroidota</taxon>
        <taxon>Flavobacteriia</taxon>
        <taxon>Flavobacteriales</taxon>
        <taxon>Flavobacteriaceae</taxon>
        <taxon>Capnocytophaga</taxon>
    </lineage>
</organism>
<sequence length="221" mass="25429">MKKVIFFSFLAFAFGSCNDTAKTTAEVTETIGKTAGYIMAPIVTSGVEIYRDYATTEEEKEYVEMHKEYFLNKKLYNIDKSIALSGTQKYSELNLTLDTLNGLSCILASEFEKSGYKLPDTYKDILESKKFKKTENKVSYLIKVPTISSYTDMMNYLKAEYGEVFYYDYVVDQNTGEAIAYIYSNTKDPNYIVSGTKLKFEAYKIKHEYEGKSREENKTMK</sequence>
<dbReference type="RefSeq" id="WP_208057476.1">
    <property type="nucleotide sequence ID" value="NZ_JAGDYP010000001.1"/>
</dbReference>
<evidence type="ECO:0000313" key="2">
    <source>
        <dbReference type="Proteomes" id="UP000681610"/>
    </source>
</evidence>
<gene>
    <name evidence="1" type="ORF">J4N46_00735</name>
</gene>
<keyword evidence="2" id="KW-1185">Reference proteome</keyword>
<dbReference type="EMBL" id="JAGDYP010000001">
    <property type="protein sequence ID" value="MBO1882996.1"/>
    <property type="molecule type" value="Genomic_DNA"/>
</dbReference>
<reference evidence="1 2" key="1">
    <citation type="submission" date="2021-03" db="EMBL/GenBank/DDBJ databases">
        <title>Isolation and description of Capnocytophaga bilenii sp. nov., a novel Capnocytophaga species, isolated from a gingivitis subject.</title>
        <authorList>
            <person name="Antezack A."/>
            <person name="Monnet-Corti V."/>
            <person name="La Scola B."/>
        </authorList>
    </citation>
    <scope>NUCLEOTIDE SEQUENCE [LARGE SCALE GENOMIC DNA]</scope>
    <source>
        <strain evidence="1 2">Marseille-Q4570</strain>
    </source>
</reference>
<comment type="caution">
    <text evidence="1">The sequence shown here is derived from an EMBL/GenBank/DDBJ whole genome shotgun (WGS) entry which is preliminary data.</text>
</comment>
<proteinExistence type="predicted"/>
<evidence type="ECO:0000313" key="1">
    <source>
        <dbReference type="EMBL" id="MBO1882996.1"/>
    </source>
</evidence>
<accession>A0ABS3PUJ2</accession>
<dbReference type="Proteomes" id="UP000681610">
    <property type="component" value="Unassembled WGS sequence"/>
</dbReference>
<evidence type="ECO:0008006" key="3">
    <source>
        <dbReference type="Google" id="ProtNLM"/>
    </source>
</evidence>
<dbReference type="PROSITE" id="PS51257">
    <property type="entry name" value="PROKAR_LIPOPROTEIN"/>
    <property type="match status" value="1"/>
</dbReference>